<name>A0ABZ0LQH6_9ACTN</name>
<accession>A0ABZ0LQH6</accession>
<dbReference type="Proteomes" id="UP001301731">
    <property type="component" value="Chromosome"/>
</dbReference>
<proteinExistence type="predicted"/>
<gene>
    <name evidence="1" type="ORF">R2D22_06510</name>
</gene>
<reference evidence="1 2" key="1">
    <citation type="submission" date="2023-10" db="EMBL/GenBank/DDBJ databases">
        <title>The genome sequence of Streptomyces sp. HUAS YS2.</title>
        <authorList>
            <person name="Mo P."/>
        </authorList>
    </citation>
    <scope>NUCLEOTIDE SEQUENCE [LARGE SCALE GENOMIC DNA]</scope>
    <source>
        <strain evidence="1 2">HUAS YS2</strain>
    </source>
</reference>
<keyword evidence="2" id="KW-1185">Reference proteome</keyword>
<dbReference type="EMBL" id="CP137573">
    <property type="protein sequence ID" value="WOX21058.1"/>
    <property type="molecule type" value="Genomic_DNA"/>
</dbReference>
<sequence>MTENRPAITVKQFAELCRMIQVINDERTLSYYLNEKQGSPEETGPKKVHREWAIHILGQLGISIQPSEDAREFFKAMGINTYP</sequence>
<organism evidence="1 2">
    <name type="scientific">Streptomyces solicathayae</name>
    <dbReference type="NCBI Taxonomy" id="3081768"/>
    <lineage>
        <taxon>Bacteria</taxon>
        <taxon>Bacillati</taxon>
        <taxon>Actinomycetota</taxon>
        <taxon>Actinomycetes</taxon>
        <taxon>Kitasatosporales</taxon>
        <taxon>Streptomycetaceae</taxon>
        <taxon>Streptomyces</taxon>
    </lineage>
</organism>
<protein>
    <submittedName>
        <fullName evidence="1">Uncharacterized protein</fullName>
    </submittedName>
</protein>
<evidence type="ECO:0000313" key="2">
    <source>
        <dbReference type="Proteomes" id="UP001301731"/>
    </source>
</evidence>
<dbReference type="RefSeq" id="WP_318101851.1">
    <property type="nucleotide sequence ID" value="NZ_CP137573.1"/>
</dbReference>
<evidence type="ECO:0000313" key="1">
    <source>
        <dbReference type="EMBL" id="WOX21058.1"/>
    </source>
</evidence>